<accession>A0A9X3YPT9</accession>
<sequence length="213" mass="22971">MTIRLSLISAFFCSPSQRKLGSSLSGVGSTGWMTRCFRSSPFGPFATRMFASASCLRSPAFAGMTSKSVAALMFVAVLTACTTNAQRPATTATFSGDPAHPAETAGWVRTELYFGTGPADDANAGVGEAQWREFLDAEVSTRFPDGLSVSDIYGQWRDKGAVKPERLRSKVLILLYPDKPEQRAAIDAIRAAWKKRSGDDSVLRVTQPADVSF</sequence>
<name>A0A9X3YPT9_9GAMM</name>
<keyword evidence="2" id="KW-1185">Reference proteome</keyword>
<gene>
    <name evidence="1" type="ORF">OD750_024770</name>
</gene>
<dbReference type="Proteomes" id="UP001139971">
    <property type="component" value="Unassembled WGS sequence"/>
</dbReference>
<dbReference type="Pfam" id="PF12098">
    <property type="entry name" value="DUF3574"/>
    <property type="match status" value="1"/>
</dbReference>
<protein>
    <submittedName>
        <fullName evidence="1">DUF3574 domain-containing protein</fullName>
    </submittedName>
</protein>
<organism evidence="1 2">
    <name type="scientific">Tahibacter soli</name>
    <dbReference type="NCBI Taxonomy" id="2983605"/>
    <lineage>
        <taxon>Bacteria</taxon>
        <taxon>Pseudomonadati</taxon>
        <taxon>Pseudomonadota</taxon>
        <taxon>Gammaproteobacteria</taxon>
        <taxon>Lysobacterales</taxon>
        <taxon>Rhodanobacteraceae</taxon>
        <taxon>Tahibacter</taxon>
    </lineage>
</organism>
<evidence type="ECO:0000313" key="2">
    <source>
        <dbReference type="Proteomes" id="UP001139971"/>
    </source>
</evidence>
<proteinExistence type="predicted"/>
<evidence type="ECO:0000313" key="1">
    <source>
        <dbReference type="EMBL" id="MDC8015754.1"/>
    </source>
</evidence>
<dbReference type="EMBL" id="JAOVZO020000020">
    <property type="protein sequence ID" value="MDC8015754.1"/>
    <property type="molecule type" value="Genomic_DNA"/>
</dbReference>
<dbReference type="InterPro" id="IPR021957">
    <property type="entry name" value="DUF3574"/>
</dbReference>
<reference evidence="1" key="1">
    <citation type="submission" date="2023-02" db="EMBL/GenBank/DDBJ databases">
        <title>Tahibacter soli sp. nov. isolated from soil.</title>
        <authorList>
            <person name="Baek J.H."/>
            <person name="Lee J.K."/>
            <person name="Choi D.G."/>
            <person name="Jeon C.O."/>
        </authorList>
    </citation>
    <scope>NUCLEOTIDE SEQUENCE</scope>
    <source>
        <strain evidence="1">BL</strain>
    </source>
</reference>
<comment type="caution">
    <text evidence="1">The sequence shown here is derived from an EMBL/GenBank/DDBJ whole genome shotgun (WGS) entry which is preliminary data.</text>
</comment>
<dbReference type="AlphaFoldDB" id="A0A9X3YPT9"/>